<evidence type="ECO:0000313" key="2">
    <source>
        <dbReference type="EMBL" id="CAH1275011.1"/>
    </source>
</evidence>
<keyword evidence="3" id="KW-1185">Reference proteome</keyword>
<keyword evidence="1" id="KW-0472">Membrane</keyword>
<accession>A0A8S4MLD2</accession>
<dbReference type="Proteomes" id="UP000838412">
    <property type="component" value="Unassembled WGS sequence"/>
</dbReference>
<evidence type="ECO:0000256" key="1">
    <source>
        <dbReference type="SAM" id="Phobius"/>
    </source>
</evidence>
<proteinExistence type="predicted"/>
<gene>
    <name evidence="2" type="primary">PLPPR5</name>
    <name evidence="2" type="ORF">BLAG_LOCUS25725</name>
</gene>
<feature type="transmembrane region" description="Helical" evidence="1">
    <location>
        <begin position="21"/>
        <end position="44"/>
    </location>
</feature>
<dbReference type="EMBL" id="CAKMNS010000022">
    <property type="protein sequence ID" value="CAH1275011.1"/>
    <property type="molecule type" value="Genomic_DNA"/>
</dbReference>
<dbReference type="AlphaFoldDB" id="A0A8S4MLD2"/>
<sequence>MPTYTEQKSSATMGNSALPCLCWLEVGVIELFLFGGLVTLAYLLHFTEIIPVVQQGFICQDLALSKPFAGPSEAVPWPVLYAMAFGAPVE</sequence>
<dbReference type="OrthoDB" id="10030083at2759"/>
<protein>
    <submittedName>
        <fullName evidence="2">PLPPR5 protein</fullName>
    </submittedName>
</protein>
<reference evidence="2" key="1">
    <citation type="submission" date="2022-01" db="EMBL/GenBank/DDBJ databases">
        <authorList>
            <person name="Braso-Vives M."/>
        </authorList>
    </citation>
    <scope>NUCLEOTIDE SEQUENCE</scope>
</reference>
<keyword evidence="1" id="KW-1133">Transmembrane helix</keyword>
<keyword evidence="1" id="KW-0812">Transmembrane</keyword>
<organism evidence="2 3">
    <name type="scientific">Branchiostoma lanceolatum</name>
    <name type="common">Common lancelet</name>
    <name type="synonym">Amphioxus lanceolatum</name>
    <dbReference type="NCBI Taxonomy" id="7740"/>
    <lineage>
        <taxon>Eukaryota</taxon>
        <taxon>Metazoa</taxon>
        <taxon>Chordata</taxon>
        <taxon>Cephalochordata</taxon>
        <taxon>Leptocardii</taxon>
        <taxon>Amphioxiformes</taxon>
        <taxon>Branchiostomatidae</taxon>
        <taxon>Branchiostoma</taxon>
    </lineage>
</organism>
<comment type="caution">
    <text evidence="2">The sequence shown here is derived from an EMBL/GenBank/DDBJ whole genome shotgun (WGS) entry which is preliminary data.</text>
</comment>
<name>A0A8S4MLD2_BRALA</name>
<evidence type="ECO:0000313" key="3">
    <source>
        <dbReference type="Proteomes" id="UP000838412"/>
    </source>
</evidence>